<dbReference type="InterPro" id="IPR008972">
    <property type="entry name" value="Cupredoxin"/>
</dbReference>
<gene>
    <name evidence="7" type="ORF">ACFP1Z_12565</name>
</gene>
<comment type="caution">
    <text evidence="7">The sequence shown here is derived from an EMBL/GenBank/DDBJ whole genome shotgun (WGS) entry which is preliminary data.</text>
</comment>
<evidence type="ECO:0000313" key="7">
    <source>
        <dbReference type="EMBL" id="MFC5721001.1"/>
    </source>
</evidence>
<dbReference type="Pfam" id="PF13473">
    <property type="entry name" value="Cupredoxin_1"/>
    <property type="match status" value="1"/>
</dbReference>
<evidence type="ECO:0000256" key="1">
    <source>
        <dbReference type="ARBA" id="ARBA00004418"/>
    </source>
</evidence>
<dbReference type="PANTHER" id="PTHR36507">
    <property type="entry name" value="BLL1555 PROTEIN"/>
    <property type="match status" value="1"/>
</dbReference>
<dbReference type="RefSeq" id="WP_390316207.1">
    <property type="nucleotide sequence ID" value="NZ_JBHSPB010000006.1"/>
</dbReference>
<dbReference type="PROSITE" id="PS51318">
    <property type="entry name" value="TAT"/>
    <property type="match status" value="1"/>
</dbReference>
<feature type="signal peptide" evidence="5">
    <location>
        <begin position="1"/>
        <end position="32"/>
    </location>
</feature>
<comment type="subcellular location">
    <subcellularLocation>
        <location evidence="1">Periplasm</location>
    </subcellularLocation>
</comment>
<dbReference type="Gene3D" id="2.60.40.420">
    <property type="entry name" value="Cupredoxins - blue copper proteins"/>
    <property type="match status" value="1"/>
</dbReference>
<dbReference type="Proteomes" id="UP001596083">
    <property type="component" value="Unassembled WGS sequence"/>
</dbReference>
<dbReference type="PRINTS" id="PR00155">
    <property type="entry name" value="AMICYANIN"/>
</dbReference>
<dbReference type="InterPro" id="IPR028096">
    <property type="entry name" value="EfeO_Cupredoxin"/>
</dbReference>
<reference evidence="8" key="1">
    <citation type="journal article" date="2019" name="Int. J. Syst. Evol. Microbiol.">
        <title>The Global Catalogue of Microorganisms (GCM) 10K type strain sequencing project: providing services to taxonomists for standard genome sequencing and annotation.</title>
        <authorList>
            <consortium name="The Broad Institute Genomics Platform"/>
            <consortium name="The Broad Institute Genome Sequencing Center for Infectious Disease"/>
            <person name="Wu L."/>
            <person name="Ma J."/>
        </authorList>
    </citation>
    <scope>NUCLEOTIDE SEQUENCE [LARGE SCALE GENOMIC DNA]</scope>
    <source>
        <strain evidence="8">CGMCC 4.7304</strain>
    </source>
</reference>
<dbReference type="InterPro" id="IPR006311">
    <property type="entry name" value="TAT_signal"/>
</dbReference>
<sequence length="122" mass="13044">MPRSSVRTSLRAFCVLASALALGGLAAGPGAAASRSAAEVTVFMMNDQFVPKQVQIHPGDSVTWVNEDNVDHTTTSDAQSAQQWDVLVHPGQRTPPILFPNAGSFPYHCNFHPLMTGTVIVQ</sequence>
<evidence type="ECO:0000256" key="3">
    <source>
        <dbReference type="ARBA" id="ARBA00022764"/>
    </source>
</evidence>
<dbReference type="PANTHER" id="PTHR36507:SF1">
    <property type="entry name" value="BLL1555 PROTEIN"/>
    <property type="match status" value="1"/>
</dbReference>
<feature type="domain" description="EfeO-type cupredoxin-like" evidence="6">
    <location>
        <begin position="24"/>
        <end position="121"/>
    </location>
</feature>
<keyword evidence="2" id="KW-0813">Transport</keyword>
<evidence type="ECO:0000256" key="5">
    <source>
        <dbReference type="SAM" id="SignalP"/>
    </source>
</evidence>
<dbReference type="InterPro" id="IPR002386">
    <property type="entry name" value="Amicyanin/Pseudoazurin"/>
</dbReference>
<evidence type="ECO:0000313" key="8">
    <source>
        <dbReference type="Proteomes" id="UP001596083"/>
    </source>
</evidence>
<keyword evidence="5" id="KW-0732">Signal</keyword>
<evidence type="ECO:0000256" key="2">
    <source>
        <dbReference type="ARBA" id="ARBA00022448"/>
    </source>
</evidence>
<dbReference type="InterPro" id="IPR052721">
    <property type="entry name" value="ET_Amicyanin"/>
</dbReference>
<keyword evidence="3" id="KW-0574">Periplasm</keyword>
<keyword evidence="4" id="KW-0249">Electron transport</keyword>
<protein>
    <submittedName>
        <fullName evidence="7">Cupredoxin domain-containing protein</fullName>
    </submittedName>
</protein>
<proteinExistence type="predicted"/>
<evidence type="ECO:0000256" key="4">
    <source>
        <dbReference type="ARBA" id="ARBA00022982"/>
    </source>
</evidence>
<evidence type="ECO:0000259" key="6">
    <source>
        <dbReference type="Pfam" id="PF13473"/>
    </source>
</evidence>
<organism evidence="7 8">
    <name type="scientific">Streptomyces gamaensis</name>
    <dbReference type="NCBI Taxonomy" id="1763542"/>
    <lineage>
        <taxon>Bacteria</taxon>
        <taxon>Bacillati</taxon>
        <taxon>Actinomycetota</taxon>
        <taxon>Actinomycetes</taxon>
        <taxon>Kitasatosporales</taxon>
        <taxon>Streptomycetaceae</taxon>
        <taxon>Streptomyces</taxon>
    </lineage>
</organism>
<accession>A0ABW0YWU7</accession>
<dbReference type="EMBL" id="JBHSPB010000006">
    <property type="protein sequence ID" value="MFC5721001.1"/>
    <property type="molecule type" value="Genomic_DNA"/>
</dbReference>
<name>A0ABW0YWU7_9ACTN</name>
<dbReference type="SUPFAM" id="SSF49503">
    <property type="entry name" value="Cupredoxins"/>
    <property type="match status" value="1"/>
</dbReference>
<feature type="chain" id="PRO_5046124920" evidence="5">
    <location>
        <begin position="33"/>
        <end position="122"/>
    </location>
</feature>
<keyword evidence="8" id="KW-1185">Reference proteome</keyword>